<comment type="cofactor">
    <cofactor evidence="7">
        <name>heme b</name>
        <dbReference type="ChEBI" id="CHEBI:60344"/>
    </cofactor>
    <text evidence="7">Binds 1 heme b (iron(II)-protoporphyrin IX) group per subunit.</text>
</comment>
<feature type="transmembrane region" description="Helical" evidence="7">
    <location>
        <begin position="631"/>
        <end position="647"/>
    </location>
</feature>
<dbReference type="GO" id="GO:0030091">
    <property type="term" value="P:protein repair"/>
    <property type="evidence" value="ECO:0007669"/>
    <property type="project" value="UniProtKB-UniRule"/>
</dbReference>
<dbReference type="GO" id="GO:0010181">
    <property type="term" value="F:FMN binding"/>
    <property type="evidence" value="ECO:0007669"/>
    <property type="project" value="UniProtKB-UniRule"/>
</dbReference>
<keyword evidence="7" id="KW-0249">Electron transport</keyword>
<feature type="transmembrane region" description="Helical" evidence="7">
    <location>
        <begin position="201"/>
        <end position="220"/>
    </location>
</feature>
<dbReference type="NCBIfam" id="NF040986">
    <property type="entry name" value="MamH"/>
    <property type="match status" value="1"/>
</dbReference>
<evidence type="ECO:0000313" key="10">
    <source>
        <dbReference type="EMBL" id="CAM78080.1"/>
    </source>
</evidence>
<keyword evidence="7" id="KW-0288">FMN</keyword>
<dbReference type="AlphaFoldDB" id="Q3BK71"/>
<evidence type="ECO:0000259" key="8">
    <source>
        <dbReference type="PROSITE" id="PS50850"/>
    </source>
</evidence>
<dbReference type="GO" id="GO:0005886">
    <property type="term" value="C:plasma membrane"/>
    <property type="evidence" value="ECO:0007669"/>
    <property type="project" value="UniProtKB-SubCell"/>
</dbReference>
<comment type="cofactor">
    <cofactor evidence="7">
        <name>FMN</name>
        <dbReference type="ChEBI" id="CHEBI:58210"/>
    </cofactor>
    <text evidence="7">Binds 1 FMN per subunit.</text>
</comment>
<dbReference type="InterPro" id="IPR011701">
    <property type="entry name" value="MFS"/>
</dbReference>
<evidence type="ECO:0000256" key="1">
    <source>
        <dbReference type="ARBA" id="ARBA00004141"/>
    </source>
</evidence>
<sequence>MPCVTTISTACGLMLEAWMPKSGKPSTGTTPADFAPTQWNIIYLLMTVGSLVAALSISIQPLLLDKIFGIAFEKEGAVNADIQVVAEIVSIVCVGWFGLLSDRIGRVRIIATGFLIAVAGAAMSLLSLQIGLAFGAAGLVLFYLTRVLLTVGADTVQLQLSTLVGDVSSRANRPRLMGNLVFMMVFGGTMLSAIIMQMADYKGGVFIIMCLPLLIGIAGFQMTRESLRDVAQPQQAPTGDEHPLRQVWSVITSDPRLQLAFAAAFYTRADVIILSLFFSLWCISVSDLVGVTRTYATAHAAVMIGLLGLAVLAAIPLWRSFIERHSRISAIGASLSLAAVGYIWLGMFANPFNWLVALPLLMVGIGHAGCFVTLQVLTVDVSPKPILGAMVGAGYLVGGLGTVMLVQSGGYYFDALGPRAPFILMGTGKMLVTLYAAWLLANGIDETCDHHLKSTRKVDWKPLVFLTAALPFVWLIGRSVIEGYFSNGSLGEAPVGFVNRYLGDWAFTFLIISLSMRPVQEITGIKSLAKYRRMIGLFAFFYAVLHVLAYVTLEWALNLGDMASDIYKRPFILLGLAAFLLLIPLAFTSTNSQIKKIGGKRWKRLHRATYVINALVALHFILAANHENGEPYVYAAAVIVLLWYRFYQWRGGNVLRALRIG</sequence>
<evidence type="ECO:0000256" key="6">
    <source>
        <dbReference type="ARBA" id="ARBA00023136"/>
    </source>
</evidence>
<feature type="transmembrane region" description="Helical" evidence="7">
    <location>
        <begin position="386"/>
        <end position="408"/>
    </location>
</feature>
<dbReference type="PANTHER" id="PTHR36964:SF1">
    <property type="entry name" value="PROTEIN-METHIONINE-SULFOXIDE REDUCTASE HEME-BINDING SUBUNIT MSRQ"/>
    <property type="match status" value="1"/>
</dbReference>
<feature type="transmembrane region" description="Helical" evidence="7">
    <location>
        <begin position="462"/>
        <end position="481"/>
    </location>
</feature>
<dbReference type="GO" id="GO:0020037">
    <property type="term" value="F:heme binding"/>
    <property type="evidence" value="ECO:0007669"/>
    <property type="project" value="UniProtKB-UniRule"/>
</dbReference>
<keyword evidence="5 7" id="KW-0408">Iron</keyword>
<dbReference type="PROSITE" id="PS50850">
    <property type="entry name" value="MFS"/>
    <property type="match status" value="1"/>
</dbReference>
<dbReference type="PANTHER" id="PTHR36964">
    <property type="entry name" value="PROTEIN-METHIONINE-SULFOXIDE REDUCTASE HEME-BINDING SUBUNIT MSRQ"/>
    <property type="match status" value="1"/>
</dbReference>
<dbReference type="InterPro" id="IPR036259">
    <property type="entry name" value="MFS_trans_sf"/>
</dbReference>
<keyword evidence="7" id="KW-0285">Flavoprotein</keyword>
<feature type="domain" description="Major facilitator superfamily (MFS) profile" evidence="8">
    <location>
        <begin position="42"/>
        <end position="444"/>
    </location>
</feature>
<evidence type="ECO:0000256" key="4">
    <source>
        <dbReference type="ARBA" id="ARBA00022989"/>
    </source>
</evidence>
<gene>
    <name evidence="7" type="primary">msrQ</name>
    <name evidence="9" type="ORF">mgI561</name>
    <name evidence="10" type="ORF">MGR_4148</name>
</gene>
<name>Q3BK71_9PROT</name>
<dbReference type="GO" id="GO:0016679">
    <property type="term" value="F:oxidoreductase activity, acting on diphenols and related substances as donors"/>
    <property type="evidence" value="ECO:0007669"/>
    <property type="project" value="TreeGrafter"/>
</dbReference>
<accession>Q3BK71</accession>
<dbReference type="GO" id="GO:0022857">
    <property type="term" value="F:transmembrane transporter activity"/>
    <property type="evidence" value="ECO:0007669"/>
    <property type="project" value="InterPro"/>
</dbReference>
<feature type="transmembrane region" description="Helical" evidence="7">
    <location>
        <begin position="531"/>
        <end position="551"/>
    </location>
</feature>
<proteinExistence type="inferred from homology"/>
<dbReference type="EMBL" id="AM085146">
    <property type="protein sequence ID" value="CAJ30169.1"/>
    <property type="molecule type" value="Genomic_DNA"/>
</dbReference>
<feature type="transmembrane region" description="Helical" evidence="7">
    <location>
        <begin position="571"/>
        <end position="587"/>
    </location>
</feature>
<feature type="transmembrane region" description="Helical" evidence="7">
    <location>
        <begin position="608"/>
        <end position="625"/>
    </location>
</feature>
<dbReference type="Pfam" id="PF01794">
    <property type="entry name" value="Ferric_reduct"/>
    <property type="match status" value="1"/>
</dbReference>
<keyword evidence="2 7" id="KW-0813">Transport</keyword>
<keyword evidence="7" id="KW-0479">Metal-binding</keyword>
<keyword evidence="4 7" id="KW-1133">Transmembrane helix</keyword>
<feature type="transmembrane region" description="Helical" evidence="7">
    <location>
        <begin position="298"/>
        <end position="318"/>
    </location>
</feature>
<comment type="subcellular location">
    <subcellularLocation>
        <location evidence="7">Cell membrane</location>
        <topology evidence="7">Multi-pass membrane protein</topology>
    </subcellularLocation>
    <subcellularLocation>
        <location evidence="1">Membrane</location>
        <topology evidence="1">Multi-pass membrane protein</topology>
    </subcellularLocation>
</comment>
<feature type="transmembrane region" description="Helical" evidence="7">
    <location>
        <begin position="41"/>
        <end position="64"/>
    </location>
</feature>
<dbReference type="InterPro" id="IPR022837">
    <property type="entry name" value="MsrQ-like"/>
</dbReference>
<feature type="transmembrane region" description="Helical" evidence="7">
    <location>
        <begin position="501"/>
        <end position="519"/>
    </location>
</feature>
<feature type="transmembrane region" description="Helical" evidence="7">
    <location>
        <begin position="107"/>
        <end position="126"/>
    </location>
</feature>
<feature type="transmembrane region" description="Helical" evidence="7">
    <location>
        <begin position="330"/>
        <end position="348"/>
    </location>
</feature>
<dbReference type="GO" id="GO:0046872">
    <property type="term" value="F:metal ion binding"/>
    <property type="evidence" value="ECO:0007669"/>
    <property type="project" value="UniProtKB-KW"/>
</dbReference>
<evidence type="ECO:0000256" key="5">
    <source>
        <dbReference type="ARBA" id="ARBA00023004"/>
    </source>
</evidence>
<keyword evidence="7" id="KW-1003">Cell membrane</keyword>
<feature type="transmembrane region" description="Helical" evidence="7">
    <location>
        <begin position="265"/>
        <end position="286"/>
    </location>
</feature>
<comment type="subunit">
    <text evidence="7">Heterodimer of a catalytic subunit (MsrP) and a heme-binding subunit (MsrQ).</text>
</comment>
<keyword evidence="6 7" id="KW-0472">Membrane</keyword>
<feature type="transmembrane region" description="Helical" evidence="7">
    <location>
        <begin position="176"/>
        <end position="195"/>
    </location>
</feature>
<organism evidence="9">
    <name type="scientific">Magnetospirillum gryphiswaldense</name>
    <dbReference type="NCBI Taxonomy" id="55518"/>
    <lineage>
        <taxon>Bacteria</taxon>
        <taxon>Pseudomonadati</taxon>
        <taxon>Pseudomonadota</taxon>
        <taxon>Alphaproteobacteria</taxon>
        <taxon>Rhodospirillales</taxon>
        <taxon>Rhodospirillaceae</taxon>
        <taxon>Magnetospirillum</taxon>
    </lineage>
</organism>
<comment type="similarity">
    <text evidence="7">Belongs to the MsrQ family.</text>
</comment>
<protein>
    <recommendedName>
        <fullName evidence="7">Protein-methionine-sulfoxide reductase heme-binding subunit MsrQ</fullName>
    </recommendedName>
    <alternativeName>
        <fullName evidence="7">Flavocytochrome MsrQ</fullName>
    </alternativeName>
</protein>
<keyword evidence="7" id="KW-0349">Heme</keyword>
<evidence type="ECO:0000256" key="7">
    <source>
        <dbReference type="HAMAP-Rule" id="MF_01207"/>
    </source>
</evidence>
<dbReference type="NCBIfam" id="NF040998">
    <property type="entry name" value="MamZ"/>
    <property type="match status" value="1"/>
</dbReference>
<evidence type="ECO:0000256" key="3">
    <source>
        <dbReference type="ARBA" id="ARBA00022692"/>
    </source>
</evidence>
<dbReference type="GO" id="GO:0009055">
    <property type="term" value="F:electron transfer activity"/>
    <property type="evidence" value="ECO:0007669"/>
    <property type="project" value="UniProtKB-UniRule"/>
</dbReference>
<comment type="function">
    <text evidence="7">Part of the MsrPQ system that repairs oxidized periplasmic proteins containing methionine sulfoxide residues (Met-O), using respiratory chain electrons. Thus protects these proteins from oxidative-stress damage caused by reactive species of oxygen and chlorine generated by the host defense mechanisms. MsrPQ is essential for the maintenance of envelope integrity under bleach stress, rescuing a wide series of structurally unrelated periplasmic proteins from methionine oxidation. MsrQ provides electrons for reduction to the reductase catalytic subunit MsrP, using the quinone pool of the respiratory chain.</text>
</comment>
<dbReference type="Pfam" id="PF07690">
    <property type="entry name" value="MFS_1"/>
    <property type="match status" value="1"/>
</dbReference>
<reference evidence="10" key="2">
    <citation type="journal article" date="2007" name="J. Bacteriol.">
        <title>Comparative genome analysis of four magnetotactic bacteria reveals a complex set of group-specific genes implicated in magnetosome biomineralization and function.</title>
        <authorList>
            <person name="Richter M."/>
            <person name="Kube M."/>
            <person name="Bazylinski D.A."/>
            <person name="Lombardot T."/>
            <person name="Gloeckner F.O."/>
            <person name="Reinhardt R."/>
            <person name="Schueler D."/>
        </authorList>
    </citation>
    <scope>NUCLEOTIDE SEQUENCE</scope>
    <source>
        <strain evidence="10">MSR-1</strain>
    </source>
</reference>
<reference evidence="9" key="1">
    <citation type="journal article" date="2005" name="J. Bacteriol.">
        <title>A hypervariable 130-kilobase genomic region of Magnetospirillum gryphiswaldense comprises a magnetosome island which undergoes frequent rearrangements during stationary growth.</title>
        <authorList>
            <person name="Ullrich S."/>
            <person name="Kube M."/>
            <person name="Schuebbe S."/>
            <person name="Reinhardt R."/>
            <person name="Schueler D."/>
        </authorList>
    </citation>
    <scope>NUCLEOTIDE SEQUENCE</scope>
    <source>
        <strain evidence="9">MSR-1</strain>
    </source>
</reference>
<feature type="transmembrane region" description="Helical" evidence="7">
    <location>
        <begin position="354"/>
        <end position="374"/>
    </location>
</feature>
<evidence type="ECO:0000256" key="2">
    <source>
        <dbReference type="ARBA" id="ARBA00022448"/>
    </source>
</evidence>
<feature type="transmembrane region" description="Helical" evidence="7">
    <location>
        <begin position="420"/>
        <end position="441"/>
    </location>
</feature>
<dbReference type="EMBL" id="CU459003">
    <property type="protein sequence ID" value="CAM78080.1"/>
    <property type="molecule type" value="Genomic_DNA"/>
</dbReference>
<dbReference type="Gene3D" id="1.20.1250.20">
    <property type="entry name" value="MFS general substrate transporter like domains"/>
    <property type="match status" value="1"/>
</dbReference>
<dbReference type="InterPro" id="IPR020846">
    <property type="entry name" value="MFS_dom"/>
</dbReference>
<dbReference type="HAMAP" id="MF_01207">
    <property type="entry name" value="MsrQ"/>
    <property type="match status" value="1"/>
</dbReference>
<keyword evidence="3 7" id="KW-0812">Transmembrane</keyword>
<feature type="transmembrane region" description="Helical" evidence="7">
    <location>
        <begin position="132"/>
        <end position="156"/>
    </location>
</feature>
<comment type="caution">
    <text evidence="7">Lacks conserved residue(s) required for the propagation of feature annotation.</text>
</comment>
<dbReference type="SUPFAM" id="SSF103473">
    <property type="entry name" value="MFS general substrate transporter"/>
    <property type="match status" value="1"/>
</dbReference>
<evidence type="ECO:0000313" key="9">
    <source>
        <dbReference type="EMBL" id="CAJ30169.1"/>
    </source>
</evidence>
<dbReference type="InterPro" id="IPR013130">
    <property type="entry name" value="Fe3_Rdtase_TM_dom"/>
</dbReference>